<dbReference type="CDD" id="cd11341">
    <property type="entry name" value="AmyAc_Pullulanase_LD-like"/>
    <property type="match status" value="1"/>
</dbReference>
<dbReference type="STRING" id="1823756.A4H34_05990"/>
<dbReference type="InterPro" id="IPR004193">
    <property type="entry name" value="Glyco_hydro_13_N"/>
</dbReference>
<sequence>MDTTDEPVRGEGQAIGLWLDDETIAWPGGEGSTYRLYYAARGGMKRTGANVAGADGSVELAVKGGGLTEGQKRRDPYITASYTPDGRDYTALRPSGKIDVAEILKGQASVMEVGPDGAPIAFSSLQTARVLDFLYAAAARRRRHGVSFDGGVPTLSLWAPTAKSVALRLYANGDVAAYEEHPMERQSDGSWTIEGDASWADRSYVYDVEVYIPPTSVTKEDASQQGLADTVAHNLVTDPNSVGLTTDSKRSVVLDLDDPRYQPESWRANAAPAISNQAERSILEMHVRDFSATDATVPERLRGTYSAFSVKGSHGMAYLRELARAGMNTIHLLPTYDFGSVPESRAAQATVDVPDSGATSQDQQAAVGKVADIDAYNWGYDPFHYTTPEGSYAVKQYGGERTAEYRDMVGNLHAAGYQVVQDVVYNHTYAHGQDEKSVFEKIVPGYYHRLGYEGQTLTTPCCGEFATEHAMAEELMVNSLLTWAKAYKVDGFRFDLMEFNSVGTMKRIRAELDSLTLEKDGVDGSQMYLYGEGWSFGTTADGSRFAPSVQGTLGGTGIGTFNDRLRDAVHGSQSDGKNDTQGFGNGLFTDPNGVAGGDADMLRSYTDVIRVGLAGNIGSIEIHAADGTLKKGSEVYFNGQVAGYGTQPTETVNYVDAHDNETLFDLNMWKMPGGSRMSDRVRMNTLSLATATLGQSPVFWHAGTDLLRSKSMDRNSYNSGDWFNAVDWSGKESNFGVGLPPARDNSVRWKAMSSYMSDPANKPGRADIAAAHSQALDLLKLRASTPLFTLGDAASIREKVSFPNSGPSATPGLLVMNIDDTKGKDRDGMLDGVLAVFNASPKPITEKIEGMEGKAYELSEVQAKGSDDVVKATAWDRATGTVTIPARTVAVLTLQATKADV</sequence>
<dbReference type="EMBL" id="LVZK01000001">
    <property type="protein sequence ID" value="OAP86670.1"/>
    <property type="molecule type" value="Genomic_DNA"/>
</dbReference>
<dbReference type="SUPFAM" id="SSF51445">
    <property type="entry name" value="(Trans)glycosidases"/>
    <property type="match status" value="1"/>
</dbReference>
<name>A0A179B5F5_9ACTO</name>
<dbReference type="Pfam" id="PF17967">
    <property type="entry name" value="Pullulanase_N2"/>
    <property type="match status" value="1"/>
</dbReference>
<feature type="domain" description="Glycoside hydrolase family 13 N-terminal" evidence="3">
    <location>
        <begin position="152"/>
        <end position="210"/>
    </location>
</feature>
<dbReference type="Pfam" id="PF02922">
    <property type="entry name" value="CBM_48"/>
    <property type="match status" value="1"/>
</dbReference>
<evidence type="ECO:0000313" key="7">
    <source>
        <dbReference type="Proteomes" id="UP000078368"/>
    </source>
</evidence>
<reference evidence="6 7" key="1">
    <citation type="submission" date="2016-04" db="EMBL/GenBank/DDBJ databases">
        <title>Peptidophaga gingivicola gen. nov., sp. nov., isolated from human subgingival plaque.</title>
        <authorList>
            <person name="Beall C.J."/>
            <person name="Mokrzan E.M."/>
            <person name="Griffen A.L."/>
            <person name="Leys E.J."/>
        </authorList>
    </citation>
    <scope>NUCLEOTIDE SEQUENCE [LARGE SCALE GENOMIC DNA]</scope>
    <source>
        <strain evidence="6 7">BA112</strain>
    </source>
</reference>
<gene>
    <name evidence="6" type="ORF">A4H34_05990</name>
</gene>
<dbReference type="OrthoDB" id="9805159at2"/>
<protein>
    <recommendedName>
        <fullName evidence="8">Pullulanase</fullName>
    </recommendedName>
</protein>
<dbReference type="InterPro" id="IPR017853">
    <property type="entry name" value="GH"/>
</dbReference>
<comment type="similarity">
    <text evidence="1">Belongs to the glycosyl hydrolase 13 family.</text>
</comment>
<evidence type="ECO:0008006" key="8">
    <source>
        <dbReference type="Google" id="ProtNLM"/>
    </source>
</evidence>
<evidence type="ECO:0000259" key="3">
    <source>
        <dbReference type="Pfam" id="PF02922"/>
    </source>
</evidence>
<dbReference type="Gene3D" id="2.60.40.1130">
    <property type="entry name" value="Rab geranylgeranyltransferase alpha-subunit, insert domain"/>
    <property type="match status" value="1"/>
</dbReference>
<comment type="caution">
    <text evidence="6">The sequence shown here is derived from an EMBL/GenBank/DDBJ whole genome shotgun (WGS) entry which is preliminary data.</text>
</comment>
<dbReference type="GO" id="GO:0005975">
    <property type="term" value="P:carbohydrate metabolic process"/>
    <property type="evidence" value="ECO:0007669"/>
    <property type="project" value="InterPro"/>
</dbReference>
<dbReference type="InterPro" id="IPR011839">
    <property type="entry name" value="Pullul_strch"/>
</dbReference>
<feature type="compositionally biased region" description="Polar residues" evidence="2">
    <location>
        <begin position="571"/>
        <end position="582"/>
    </location>
</feature>
<evidence type="ECO:0000259" key="5">
    <source>
        <dbReference type="Pfam" id="PF17967"/>
    </source>
</evidence>
<dbReference type="InterPro" id="IPR013780">
    <property type="entry name" value="Glyco_hydro_b"/>
</dbReference>
<keyword evidence="7" id="KW-1185">Reference proteome</keyword>
<dbReference type="PANTHER" id="PTHR43002">
    <property type="entry name" value="GLYCOGEN DEBRANCHING ENZYME"/>
    <property type="match status" value="1"/>
</dbReference>
<dbReference type="Gene3D" id="2.60.40.1180">
    <property type="entry name" value="Golgi alpha-mannosidase II"/>
    <property type="match status" value="1"/>
</dbReference>
<accession>A0A179B5F5</accession>
<dbReference type="InterPro" id="IPR013783">
    <property type="entry name" value="Ig-like_fold"/>
</dbReference>
<dbReference type="RefSeq" id="WP_064231380.1">
    <property type="nucleotide sequence ID" value="NZ_LVZK01000001.1"/>
</dbReference>
<dbReference type="Gene3D" id="3.20.20.80">
    <property type="entry name" value="Glycosidases"/>
    <property type="match status" value="1"/>
</dbReference>
<dbReference type="CDD" id="cd02860">
    <property type="entry name" value="E_set_Pullulanase"/>
    <property type="match status" value="1"/>
</dbReference>
<dbReference type="NCBIfam" id="TIGR02103">
    <property type="entry name" value="pullul_strch"/>
    <property type="match status" value="1"/>
</dbReference>
<feature type="domain" description="Alpha-1,6-glucosidases pullulanase-type C-terminal" evidence="4">
    <location>
        <begin position="731"/>
        <end position="893"/>
    </location>
</feature>
<dbReference type="Proteomes" id="UP000078368">
    <property type="component" value="Unassembled WGS sequence"/>
</dbReference>
<evidence type="ECO:0000256" key="2">
    <source>
        <dbReference type="SAM" id="MobiDB-lite"/>
    </source>
</evidence>
<evidence type="ECO:0000259" key="4">
    <source>
        <dbReference type="Pfam" id="PF11852"/>
    </source>
</evidence>
<dbReference type="InterPro" id="IPR014756">
    <property type="entry name" value="Ig_E-set"/>
</dbReference>
<organism evidence="6 7">
    <name type="scientific">Peptidiphaga gingivicola</name>
    <dbReference type="NCBI Taxonomy" id="2741497"/>
    <lineage>
        <taxon>Bacteria</taxon>
        <taxon>Bacillati</taxon>
        <taxon>Actinomycetota</taxon>
        <taxon>Actinomycetes</taxon>
        <taxon>Actinomycetales</taxon>
        <taxon>Actinomycetaceae</taxon>
        <taxon>Peptidiphaga</taxon>
    </lineage>
</organism>
<proteinExistence type="inferred from homology"/>
<feature type="domain" description="Pullulanase N2" evidence="5">
    <location>
        <begin position="17"/>
        <end position="132"/>
    </location>
</feature>
<dbReference type="Pfam" id="PF11852">
    <property type="entry name" value="Pullul_strch_C"/>
    <property type="match status" value="1"/>
</dbReference>
<dbReference type="AlphaFoldDB" id="A0A179B5F5"/>
<dbReference type="InterPro" id="IPR024561">
    <property type="entry name" value="Pullul_strch_C"/>
</dbReference>
<dbReference type="GO" id="GO:0051060">
    <property type="term" value="F:pullulanase activity"/>
    <property type="evidence" value="ECO:0007669"/>
    <property type="project" value="InterPro"/>
</dbReference>
<dbReference type="SUPFAM" id="SSF51011">
    <property type="entry name" value="Glycosyl hydrolase domain"/>
    <property type="match status" value="1"/>
</dbReference>
<dbReference type="SUPFAM" id="SSF81296">
    <property type="entry name" value="E set domains"/>
    <property type="match status" value="2"/>
</dbReference>
<dbReference type="Gene3D" id="2.60.40.10">
    <property type="entry name" value="Immunoglobulins"/>
    <property type="match status" value="1"/>
</dbReference>
<dbReference type="InterPro" id="IPR040671">
    <property type="entry name" value="Pullulanase_N2"/>
</dbReference>
<evidence type="ECO:0000313" key="6">
    <source>
        <dbReference type="EMBL" id="OAP86670.1"/>
    </source>
</evidence>
<evidence type="ECO:0000256" key="1">
    <source>
        <dbReference type="ARBA" id="ARBA00008061"/>
    </source>
</evidence>
<feature type="region of interest" description="Disordered" evidence="2">
    <location>
        <begin position="569"/>
        <end position="589"/>
    </location>
</feature>